<dbReference type="GO" id="GO:0016887">
    <property type="term" value="F:ATP hydrolysis activity"/>
    <property type="evidence" value="ECO:0007669"/>
    <property type="project" value="InterPro"/>
</dbReference>
<dbReference type="Gene3D" id="1.10.8.60">
    <property type="match status" value="2"/>
</dbReference>
<dbReference type="CDD" id="cd19511">
    <property type="entry name" value="RecA-like_CDC48_r2-like"/>
    <property type="match status" value="1"/>
</dbReference>
<sequence length="747" mass="81579">PMQLKIQEVSSNAPIAVAYIPTPVYTQLKDRKNVETWVQITDKSSKQTFYCHALPSNQASDTVNISRYIQAPDTGGGSPGSVGIIESIQDGIELNIVCELKENVDELEQKRRLGFIWDEASELERLLAVRNMLDGMVVVAGCIIVPATAPIKISAGTKISIKDDIGAFQETADSGIDQLVSSMSNLSLARLKQKKNAFGMSGLEKAYDALLEVVSYPLLYNDVITALNIECPKGVLLYGPPGVGKTYLVASIAKVCGAEMIVIQGPEIFGPYIGESEEKLRNKFKEAALCSEQKKVPVILFIDEIVGFFHYYPPSLVSSHSLTNCLHCCTKDALTPNRQNAQSHESRVVAQLLTLMDGMENRGRTVVIGATNRPNSLDPALRRPGRFDREILIDAPNENARLHILRSQLKKVPVLNEDDVLAKLAVMTNGYVAADLMALCREATMVAIEHYMQLQGGSQDDNRELSVTIDDFAASMSKVGPSIQRGYETVVEKKGWDDIGGLEDVKKKIKQATEWPLLHKETFKRLGLKPPRGILLFGPPGCSKTTLVKVIASVSGATFLSINGAQIYSPFVGDSEKIIRSTFQKARSAAPSVIFLDEIEAIVGKRNLGSGGSGSDSVQERVLSTLLNEMDGVELASSVLVIGATNRPDMLDAALMRPGRFDKIIYVPPPDFVSRQQILQVHTKDIPLAEDVDLEEIADRTNLYTGADLQNLCREAAMIGLRQNRSASSVVCFQNDGNNICKGQHSC</sequence>
<dbReference type="SMART" id="SM00382">
    <property type="entry name" value="AAA"/>
    <property type="match status" value="2"/>
</dbReference>
<dbReference type="GO" id="GO:0051228">
    <property type="term" value="P:mitotic spindle disassembly"/>
    <property type="evidence" value="ECO:0007669"/>
    <property type="project" value="TreeGrafter"/>
</dbReference>
<dbReference type="GO" id="GO:0005524">
    <property type="term" value="F:ATP binding"/>
    <property type="evidence" value="ECO:0007669"/>
    <property type="project" value="InterPro"/>
</dbReference>
<dbReference type="Pfam" id="PF00004">
    <property type="entry name" value="AAA"/>
    <property type="match status" value="3"/>
</dbReference>
<dbReference type="GO" id="GO:0030970">
    <property type="term" value="P:retrograde protein transport, ER to cytosol"/>
    <property type="evidence" value="ECO:0007669"/>
    <property type="project" value="TreeGrafter"/>
</dbReference>
<reference evidence="2" key="1">
    <citation type="submission" date="2020-12" db="EMBL/GenBank/DDBJ databases">
        <title>Metabolic potential, ecology and presence of endohyphal bacteria is reflected in genomic diversity of Mucoromycotina.</title>
        <authorList>
            <person name="Muszewska A."/>
            <person name="Okrasinska A."/>
            <person name="Steczkiewicz K."/>
            <person name="Drgas O."/>
            <person name="Orlowska M."/>
            <person name="Perlinska-Lenart U."/>
            <person name="Aleksandrzak-Piekarczyk T."/>
            <person name="Szatraj K."/>
            <person name="Zielenkiewicz U."/>
            <person name="Pilsyk S."/>
            <person name="Malc E."/>
            <person name="Mieczkowski P."/>
            <person name="Kruszewska J.S."/>
            <person name="Biernat P."/>
            <person name="Pawlowska J."/>
        </authorList>
    </citation>
    <scope>NUCLEOTIDE SEQUENCE</scope>
    <source>
        <strain evidence="2">WA0000051536</strain>
    </source>
</reference>
<dbReference type="GO" id="GO:0031593">
    <property type="term" value="F:polyubiquitin modification-dependent protein binding"/>
    <property type="evidence" value="ECO:0007669"/>
    <property type="project" value="TreeGrafter"/>
</dbReference>
<dbReference type="PROSITE" id="PS00674">
    <property type="entry name" value="AAA"/>
    <property type="match status" value="2"/>
</dbReference>
<dbReference type="InterPro" id="IPR003593">
    <property type="entry name" value="AAA+_ATPase"/>
</dbReference>
<dbReference type="GO" id="GO:0097352">
    <property type="term" value="P:autophagosome maturation"/>
    <property type="evidence" value="ECO:0007669"/>
    <property type="project" value="TreeGrafter"/>
</dbReference>
<dbReference type="GO" id="GO:0034098">
    <property type="term" value="C:VCP-NPL4-UFD1 AAA ATPase complex"/>
    <property type="evidence" value="ECO:0007669"/>
    <property type="project" value="TreeGrafter"/>
</dbReference>
<feature type="non-terminal residue" evidence="2">
    <location>
        <position position="1"/>
    </location>
</feature>
<dbReference type="OrthoDB" id="5421at2759"/>
<keyword evidence="3" id="KW-1185">Reference proteome</keyword>
<dbReference type="InterPro" id="IPR050168">
    <property type="entry name" value="AAA_ATPase_domain"/>
</dbReference>
<dbReference type="InterPro" id="IPR027417">
    <property type="entry name" value="P-loop_NTPase"/>
</dbReference>
<dbReference type="FunFam" id="3.40.50.300:FF:001440">
    <property type="entry name" value="ATPase, AAA family protein"/>
    <property type="match status" value="1"/>
</dbReference>
<dbReference type="Gene3D" id="3.40.50.300">
    <property type="entry name" value="P-loop containing nucleotide triphosphate hydrolases"/>
    <property type="match status" value="2"/>
</dbReference>
<dbReference type="InterPro" id="IPR041569">
    <property type="entry name" value="AAA_lid_3"/>
</dbReference>
<organism evidence="2 3">
    <name type="scientific">Umbelopsis vinacea</name>
    <dbReference type="NCBI Taxonomy" id="44442"/>
    <lineage>
        <taxon>Eukaryota</taxon>
        <taxon>Fungi</taxon>
        <taxon>Fungi incertae sedis</taxon>
        <taxon>Mucoromycota</taxon>
        <taxon>Mucoromycotina</taxon>
        <taxon>Umbelopsidomycetes</taxon>
        <taxon>Umbelopsidales</taxon>
        <taxon>Umbelopsidaceae</taxon>
        <taxon>Umbelopsis</taxon>
    </lineage>
</organism>
<dbReference type="GO" id="GO:0005634">
    <property type="term" value="C:nucleus"/>
    <property type="evidence" value="ECO:0007669"/>
    <property type="project" value="TreeGrafter"/>
</dbReference>
<dbReference type="EMBL" id="JAEPRA010000010">
    <property type="protein sequence ID" value="KAG2179539.1"/>
    <property type="molecule type" value="Genomic_DNA"/>
</dbReference>
<feature type="domain" description="AAA+ ATPase" evidence="1">
    <location>
        <begin position="530"/>
        <end position="671"/>
    </location>
</feature>
<dbReference type="AlphaFoldDB" id="A0A8H7PU61"/>
<accession>A0A8H7PU61</accession>
<dbReference type="PANTHER" id="PTHR23077">
    <property type="entry name" value="AAA-FAMILY ATPASE"/>
    <property type="match status" value="1"/>
</dbReference>
<proteinExistence type="predicted"/>
<dbReference type="GO" id="GO:0005829">
    <property type="term" value="C:cytosol"/>
    <property type="evidence" value="ECO:0007669"/>
    <property type="project" value="TreeGrafter"/>
</dbReference>
<evidence type="ECO:0000313" key="2">
    <source>
        <dbReference type="EMBL" id="KAG2179539.1"/>
    </source>
</evidence>
<dbReference type="SUPFAM" id="SSF52540">
    <property type="entry name" value="P-loop containing nucleoside triphosphate hydrolases"/>
    <property type="match status" value="2"/>
</dbReference>
<gene>
    <name evidence="2" type="ORF">INT44_006386</name>
</gene>
<evidence type="ECO:0000259" key="1">
    <source>
        <dbReference type="SMART" id="SM00382"/>
    </source>
</evidence>
<dbReference type="Proteomes" id="UP000612746">
    <property type="component" value="Unassembled WGS sequence"/>
</dbReference>
<protein>
    <recommendedName>
        <fullName evidence="1">AAA+ ATPase domain-containing protein</fullName>
    </recommendedName>
</protein>
<name>A0A8H7PU61_9FUNG</name>
<dbReference type="InterPro" id="IPR003959">
    <property type="entry name" value="ATPase_AAA_core"/>
</dbReference>
<dbReference type="PANTHER" id="PTHR23077:SF194">
    <property type="entry name" value="ATPASE FAMILY GENE 2 PROTEIN HOMOLOG B"/>
    <property type="match status" value="1"/>
</dbReference>
<comment type="caution">
    <text evidence="2">The sequence shown here is derived from an EMBL/GenBank/DDBJ whole genome shotgun (WGS) entry which is preliminary data.</text>
</comment>
<dbReference type="Pfam" id="PF17862">
    <property type="entry name" value="AAA_lid_3"/>
    <property type="match status" value="2"/>
</dbReference>
<feature type="domain" description="AAA+ ATPase" evidence="1">
    <location>
        <begin position="231"/>
        <end position="397"/>
    </location>
</feature>
<evidence type="ECO:0000313" key="3">
    <source>
        <dbReference type="Proteomes" id="UP000612746"/>
    </source>
</evidence>
<dbReference type="InterPro" id="IPR003960">
    <property type="entry name" value="ATPase_AAA_CS"/>
</dbReference>